<dbReference type="Proteomes" id="UP000240811">
    <property type="component" value="Unassembled WGS sequence"/>
</dbReference>
<reference evidence="2" key="1">
    <citation type="submission" date="2018-02" db="EMBL/GenBank/DDBJ databases">
        <title>Genome sequence of Candidatus Liberibacter europaeus.</title>
        <authorList>
            <person name="Frampton R.A."/>
            <person name="Thompson S.M."/>
            <person name="David C."/>
            <person name="Addison S.M."/>
            <person name="Smith G.R."/>
        </authorList>
    </citation>
    <scope>NUCLEOTIDE SEQUENCE [LARGE SCALE GENOMIC DNA]</scope>
</reference>
<evidence type="ECO:0000313" key="2">
    <source>
        <dbReference type="Proteomes" id="UP000240811"/>
    </source>
</evidence>
<evidence type="ECO:0000313" key="1">
    <source>
        <dbReference type="EMBL" id="PTL86632.1"/>
    </source>
</evidence>
<dbReference type="EMBL" id="PSQJ01000002">
    <property type="protein sequence ID" value="PTL86632.1"/>
    <property type="molecule type" value="Genomic_DNA"/>
</dbReference>
<sequence length="395" mass="46309">MKRQFLICILIIAMAAFPSFSMDIDLQNYVTPYRLMRFLQRAFDDVVRGNYNHKKSISELVEETGTQLRATNMDVFLDNRNVDAVLMYTIISGNSSILEYLVTKDKHGYFNSDVVHALRQYFMGQLELSSGKLDLIKDSYSTRGIEPYIYFLVGNAMIKLNSKKAMHYFDHVRLISPGTMLEEMSLRNLLAIALNYGMEDSAFGYIRDYTRQFHHSIYKKQFISLLSWFFVFHRIELQKEDIIFTLSFFDLEDQRDIYFTIARYSAISCNRKMGLLAIKKLKGMYKQLDYRDIAAIWLYEDLLSVTFVNIAALQRSIYNIPDNFLMQQDMVLKKALEVILADMQQSLIEENIEFLDKNLILEKDQKIKSNFNLESFIDKNLKKVALIDSILNERE</sequence>
<accession>A0A2T4VXX8</accession>
<proteinExistence type="predicted"/>
<organism evidence="1 2">
    <name type="scientific">Candidatus Liberibacter europaeus</name>
    <dbReference type="NCBI Taxonomy" id="744859"/>
    <lineage>
        <taxon>Bacteria</taxon>
        <taxon>Pseudomonadati</taxon>
        <taxon>Pseudomonadota</taxon>
        <taxon>Alphaproteobacteria</taxon>
        <taxon>Hyphomicrobiales</taxon>
        <taxon>Rhizobiaceae</taxon>
        <taxon>Liberibacter</taxon>
    </lineage>
</organism>
<protein>
    <submittedName>
        <fullName evidence="1">Chemotaxis protein</fullName>
    </submittedName>
</protein>
<gene>
    <name evidence="1" type="ORF">C4617_02110</name>
</gene>
<name>A0A2T4VXX8_9HYPH</name>
<dbReference type="AlphaFoldDB" id="A0A2T4VXX8"/>
<comment type="caution">
    <text evidence="1">The sequence shown here is derived from an EMBL/GenBank/DDBJ whole genome shotgun (WGS) entry which is preliminary data.</text>
</comment>